<dbReference type="Proteomes" id="UP000298652">
    <property type="component" value="Chromosome 3"/>
</dbReference>
<feature type="domain" description="PHD-type" evidence="14">
    <location>
        <begin position="278"/>
        <end position="330"/>
    </location>
</feature>
<keyword evidence="8 12" id="KW-0805">Transcription regulation</keyword>
<dbReference type="SMART" id="SM00249">
    <property type="entry name" value="PHD"/>
    <property type="match status" value="1"/>
</dbReference>
<dbReference type="InterPro" id="IPR019787">
    <property type="entry name" value="Znf_PHD-finger"/>
</dbReference>
<dbReference type="InterPro" id="IPR013083">
    <property type="entry name" value="Znf_RING/FYVE/PHD"/>
</dbReference>
<dbReference type="GO" id="GO:0042393">
    <property type="term" value="F:histone binding"/>
    <property type="evidence" value="ECO:0007669"/>
    <property type="project" value="UniProtKB-UniRule"/>
</dbReference>
<dbReference type="InterPro" id="IPR019786">
    <property type="entry name" value="Zinc_finger_PHD-type_CS"/>
</dbReference>
<evidence type="ECO:0000256" key="3">
    <source>
        <dbReference type="ARBA" id="ARBA00010445"/>
    </source>
</evidence>
<evidence type="ECO:0000259" key="14">
    <source>
        <dbReference type="PROSITE" id="PS50016"/>
    </source>
</evidence>
<dbReference type="PROSITE" id="PS50016">
    <property type="entry name" value="ZF_PHD_2"/>
    <property type="match status" value="1"/>
</dbReference>
<dbReference type="GO" id="GO:0000976">
    <property type="term" value="F:transcription cis-regulatory region binding"/>
    <property type="evidence" value="ECO:0007669"/>
    <property type="project" value="TreeGrafter"/>
</dbReference>
<comment type="similarity">
    <text evidence="3 12">Belongs to the Alfin family.</text>
</comment>
<evidence type="ECO:0000313" key="16">
    <source>
        <dbReference type="Proteomes" id="UP000298652"/>
    </source>
</evidence>
<dbReference type="GO" id="GO:0006355">
    <property type="term" value="P:regulation of DNA-templated transcription"/>
    <property type="evidence" value="ECO:0007669"/>
    <property type="project" value="UniProtKB-UniRule"/>
</dbReference>
<comment type="subunit">
    <text evidence="12">Interacts with H3K4me3 and to a lesser extent with H3K4me2.</text>
</comment>
<dbReference type="Gene3D" id="3.30.40.10">
    <property type="entry name" value="Zinc/RING finger domain, C3HC4 (zinc finger)"/>
    <property type="match status" value="1"/>
</dbReference>
<comment type="subcellular location">
    <subcellularLocation>
        <location evidence="2 12">Nucleus</location>
    </subcellularLocation>
</comment>
<evidence type="ECO:0000256" key="10">
    <source>
        <dbReference type="ARBA" id="ARBA00023242"/>
    </source>
</evidence>
<evidence type="ECO:0000256" key="8">
    <source>
        <dbReference type="ARBA" id="ARBA00023015"/>
    </source>
</evidence>
<dbReference type="PANTHER" id="PTHR12321">
    <property type="entry name" value="CPG BINDING PROTEIN"/>
    <property type="match status" value="1"/>
</dbReference>
<dbReference type="InterPro" id="IPR044104">
    <property type="entry name" value="PHD_AL_plant"/>
</dbReference>
<dbReference type="EMBL" id="CM016554">
    <property type="protein sequence ID" value="TKW27708.1"/>
    <property type="molecule type" value="Genomic_DNA"/>
</dbReference>
<evidence type="ECO:0000256" key="2">
    <source>
        <dbReference type="ARBA" id="ARBA00004123"/>
    </source>
</evidence>
<dbReference type="PANTHER" id="PTHR12321:SF113">
    <property type="entry name" value="PHD FINGER PROTEIN ALFIN-LIKE"/>
    <property type="match status" value="1"/>
</dbReference>
<evidence type="ECO:0000256" key="4">
    <source>
        <dbReference type="ARBA" id="ARBA00022723"/>
    </source>
</evidence>
<name>A0A4U6VEC0_SETVI</name>
<keyword evidence="10 12" id="KW-0539">Nucleus</keyword>
<gene>
    <name evidence="15" type="ORF">SEVIR_3G275100v2</name>
</gene>
<accession>A0A4U6VEC0</accession>
<dbReference type="Gramene" id="TKW27708">
    <property type="protein sequence ID" value="TKW27708"/>
    <property type="gene ID" value="SEVIR_3G275100v2"/>
</dbReference>
<dbReference type="InterPro" id="IPR021998">
    <property type="entry name" value="Alfin_N"/>
</dbReference>
<evidence type="ECO:0000256" key="1">
    <source>
        <dbReference type="ARBA" id="ARBA00002232"/>
    </source>
</evidence>
<comment type="function">
    <text evidence="1 12">Histone-binding component that specifically recognizes H3 tails trimethylated on 'Lys-4' (H3K4me3), which mark transcription start sites of virtually all active genes.</text>
</comment>
<dbReference type="InterPro" id="IPR001965">
    <property type="entry name" value="Znf_PHD"/>
</dbReference>
<evidence type="ECO:0000256" key="13">
    <source>
        <dbReference type="SAM" id="MobiDB-lite"/>
    </source>
</evidence>
<dbReference type="GO" id="GO:0003712">
    <property type="term" value="F:transcription coregulator activity"/>
    <property type="evidence" value="ECO:0007669"/>
    <property type="project" value="TreeGrafter"/>
</dbReference>
<dbReference type="InterPro" id="IPR045104">
    <property type="entry name" value="Alfin"/>
</dbReference>
<dbReference type="PROSITE" id="PS01359">
    <property type="entry name" value="ZF_PHD_1"/>
    <property type="match status" value="1"/>
</dbReference>
<keyword evidence="7 12" id="KW-0156">Chromatin regulator</keyword>
<feature type="compositionally biased region" description="Pro residues" evidence="13">
    <location>
        <begin position="100"/>
        <end position="116"/>
    </location>
</feature>
<dbReference type="Pfam" id="PF12165">
    <property type="entry name" value="Alfin"/>
    <property type="match status" value="1"/>
</dbReference>
<dbReference type="CDD" id="cd15613">
    <property type="entry name" value="PHD_AL_plant"/>
    <property type="match status" value="1"/>
</dbReference>
<evidence type="ECO:0000256" key="6">
    <source>
        <dbReference type="ARBA" id="ARBA00022833"/>
    </source>
</evidence>
<dbReference type="AlphaFoldDB" id="A0A4U6VEC0"/>
<proteinExistence type="inferred from homology"/>
<keyword evidence="16" id="KW-1185">Reference proteome</keyword>
<feature type="region of interest" description="Disordered" evidence="13">
    <location>
        <begin position="51"/>
        <end position="116"/>
    </location>
</feature>
<dbReference type="Pfam" id="PF00628">
    <property type="entry name" value="PHD"/>
    <property type="match status" value="1"/>
</dbReference>
<evidence type="ECO:0000256" key="5">
    <source>
        <dbReference type="ARBA" id="ARBA00022771"/>
    </source>
</evidence>
<dbReference type="SUPFAM" id="SSF57903">
    <property type="entry name" value="FYVE/PHD zinc finger"/>
    <property type="match status" value="1"/>
</dbReference>
<organism evidence="15 16">
    <name type="scientific">Setaria viridis</name>
    <name type="common">Green bristlegrass</name>
    <name type="synonym">Setaria italica subsp. viridis</name>
    <dbReference type="NCBI Taxonomy" id="4556"/>
    <lineage>
        <taxon>Eukaryota</taxon>
        <taxon>Viridiplantae</taxon>
        <taxon>Streptophyta</taxon>
        <taxon>Embryophyta</taxon>
        <taxon>Tracheophyta</taxon>
        <taxon>Spermatophyta</taxon>
        <taxon>Magnoliopsida</taxon>
        <taxon>Liliopsida</taxon>
        <taxon>Poales</taxon>
        <taxon>Poaceae</taxon>
        <taxon>PACMAD clade</taxon>
        <taxon>Panicoideae</taxon>
        <taxon>Panicodae</taxon>
        <taxon>Paniceae</taxon>
        <taxon>Cenchrinae</taxon>
        <taxon>Setaria</taxon>
    </lineage>
</organism>
<keyword evidence="4 12" id="KW-0479">Metal-binding</keyword>
<dbReference type="GO" id="GO:0005634">
    <property type="term" value="C:nucleus"/>
    <property type="evidence" value="ECO:0007669"/>
    <property type="project" value="UniProtKB-SubCell"/>
</dbReference>
<dbReference type="GO" id="GO:0006325">
    <property type="term" value="P:chromatin organization"/>
    <property type="evidence" value="ECO:0007669"/>
    <property type="project" value="UniProtKB-UniRule"/>
</dbReference>
<evidence type="ECO:0000256" key="9">
    <source>
        <dbReference type="ARBA" id="ARBA00023163"/>
    </source>
</evidence>
<evidence type="ECO:0000256" key="12">
    <source>
        <dbReference type="RuleBase" id="RU369089"/>
    </source>
</evidence>
<dbReference type="GO" id="GO:0008270">
    <property type="term" value="F:zinc ion binding"/>
    <property type="evidence" value="ECO:0007669"/>
    <property type="project" value="UniProtKB-KW"/>
</dbReference>
<protein>
    <recommendedName>
        <fullName evidence="12">PHD finger protein ALFIN-LIKE</fullName>
    </recommendedName>
</protein>
<comment type="domain">
    <text evidence="12">The PHD-type zinc finger mediates the binding to H3K4me3.</text>
</comment>
<sequence>MMRWKNGALFPWELRQQKEIQHRLTQHSFLWHFRASASALLPLSISLASSPRSPLPAQPLHGQATGTPAGPPPPLPASSRCSPLPAQTPLRSQATAAPMETPPAAAPAPLPPPARPSTPSYTVECIFRDFTCRRAALIRALTTDEKAFSRKYNAGTESLYLYGNSDGNWELRPPKLLMPPGQPDPRMFGIKLVRGNMKHPKWLAYIATHCDAWLIRISFFLGANLGTQASRQHLSALINSLQTVHEAFVASDTYHRICHLEKMNVEIEDEDEGCGTEPTVCASCGNHYRRNGFWICCDECDRWFHGKCVKVTAALAEHIGHYECPECCSDKKGHDYNVDPLLSVLYKRY</sequence>
<dbReference type="InterPro" id="IPR011011">
    <property type="entry name" value="Znf_FYVE_PHD"/>
</dbReference>
<evidence type="ECO:0000256" key="7">
    <source>
        <dbReference type="ARBA" id="ARBA00022853"/>
    </source>
</evidence>
<keyword evidence="6 12" id="KW-0862">Zinc</keyword>
<keyword evidence="9 12" id="KW-0804">Transcription</keyword>
<evidence type="ECO:0000313" key="15">
    <source>
        <dbReference type="EMBL" id="TKW27708.1"/>
    </source>
</evidence>
<evidence type="ECO:0000256" key="11">
    <source>
        <dbReference type="PROSITE-ProRule" id="PRU00146"/>
    </source>
</evidence>
<reference evidence="15" key="1">
    <citation type="submission" date="2019-03" db="EMBL/GenBank/DDBJ databases">
        <title>WGS assembly of Setaria viridis.</title>
        <authorList>
            <person name="Huang P."/>
            <person name="Jenkins J."/>
            <person name="Grimwood J."/>
            <person name="Barry K."/>
            <person name="Healey A."/>
            <person name="Mamidi S."/>
            <person name="Sreedasyam A."/>
            <person name="Shu S."/>
            <person name="Feldman M."/>
            <person name="Wu J."/>
            <person name="Yu Y."/>
            <person name="Chen C."/>
            <person name="Johnson J."/>
            <person name="Rokhsar D."/>
            <person name="Baxter I."/>
            <person name="Schmutz J."/>
            <person name="Brutnell T."/>
            <person name="Kellogg E."/>
        </authorList>
    </citation>
    <scope>NUCLEOTIDE SEQUENCE [LARGE SCALE GENOMIC DNA]</scope>
</reference>
<keyword evidence="5 11" id="KW-0863">Zinc-finger</keyword>